<feature type="compositionally biased region" description="Basic and acidic residues" evidence="1">
    <location>
        <begin position="22"/>
        <end position="36"/>
    </location>
</feature>
<accession>A0ABD3RAU1</accession>
<proteinExistence type="predicted"/>
<feature type="region of interest" description="Disordered" evidence="1">
    <location>
        <begin position="22"/>
        <end position="44"/>
    </location>
</feature>
<sequence>MTLRIRSFPSNQERFPHLKHYSVQEKKFHLGRDPSKKGNGSGYNRRTRKWPIKWLHTSVSKESGIFYSYDHTHRKDETKRSSSQEV</sequence>
<gene>
    <name evidence="2" type="ORF">ACJIZ3_000059</name>
</gene>
<evidence type="ECO:0000256" key="1">
    <source>
        <dbReference type="SAM" id="MobiDB-lite"/>
    </source>
</evidence>
<keyword evidence="3" id="KW-1185">Reference proteome</keyword>
<evidence type="ECO:0000313" key="2">
    <source>
        <dbReference type="EMBL" id="KAL3810129.1"/>
    </source>
</evidence>
<dbReference type="EMBL" id="JBJXBP010000073">
    <property type="protein sequence ID" value="KAL3810129.1"/>
    <property type="molecule type" value="Genomic_DNA"/>
</dbReference>
<evidence type="ECO:0008006" key="4">
    <source>
        <dbReference type="Google" id="ProtNLM"/>
    </source>
</evidence>
<protein>
    <recommendedName>
        <fullName evidence="4">Ribosomal protein L2</fullName>
    </recommendedName>
</protein>
<dbReference type="AlphaFoldDB" id="A0ABD3RAU1"/>
<name>A0ABD3RAU1_9LAMI</name>
<dbReference type="Proteomes" id="UP001634393">
    <property type="component" value="Unassembled WGS sequence"/>
</dbReference>
<organism evidence="2 3">
    <name type="scientific">Penstemon smallii</name>
    <dbReference type="NCBI Taxonomy" id="265156"/>
    <lineage>
        <taxon>Eukaryota</taxon>
        <taxon>Viridiplantae</taxon>
        <taxon>Streptophyta</taxon>
        <taxon>Embryophyta</taxon>
        <taxon>Tracheophyta</taxon>
        <taxon>Spermatophyta</taxon>
        <taxon>Magnoliopsida</taxon>
        <taxon>eudicotyledons</taxon>
        <taxon>Gunneridae</taxon>
        <taxon>Pentapetalae</taxon>
        <taxon>asterids</taxon>
        <taxon>lamiids</taxon>
        <taxon>Lamiales</taxon>
        <taxon>Plantaginaceae</taxon>
        <taxon>Cheloneae</taxon>
        <taxon>Penstemon</taxon>
    </lineage>
</organism>
<comment type="caution">
    <text evidence="2">The sequence shown here is derived from an EMBL/GenBank/DDBJ whole genome shotgun (WGS) entry which is preliminary data.</text>
</comment>
<evidence type="ECO:0000313" key="3">
    <source>
        <dbReference type="Proteomes" id="UP001634393"/>
    </source>
</evidence>
<reference evidence="2 3" key="1">
    <citation type="submission" date="2024-12" db="EMBL/GenBank/DDBJ databases">
        <title>The unique morphological basis and parallel evolutionary history of personate flowers in Penstemon.</title>
        <authorList>
            <person name="Depatie T.H."/>
            <person name="Wessinger C.A."/>
        </authorList>
    </citation>
    <scope>NUCLEOTIDE SEQUENCE [LARGE SCALE GENOMIC DNA]</scope>
    <source>
        <strain evidence="2">WTNN_2</strain>
        <tissue evidence="2">Leaf</tissue>
    </source>
</reference>